<accession>A0A2M4D4E9</accession>
<reference evidence="2" key="1">
    <citation type="submission" date="2018-01" db="EMBL/GenBank/DDBJ databases">
        <title>An insight into the sialome of Amazonian anophelines.</title>
        <authorList>
            <person name="Ribeiro J.M."/>
            <person name="Scarpassa V."/>
            <person name="Calvo E."/>
        </authorList>
    </citation>
    <scope>NUCLEOTIDE SEQUENCE</scope>
</reference>
<evidence type="ECO:0000256" key="1">
    <source>
        <dbReference type="SAM" id="Phobius"/>
    </source>
</evidence>
<organism evidence="2">
    <name type="scientific">Anopheles darlingi</name>
    <name type="common">Mosquito</name>
    <dbReference type="NCBI Taxonomy" id="43151"/>
    <lineage>
        <taxon>Eukaryota</taxon>
        <taxon>Metazoa</taxon>
        <taxon>Ecdysozoa</taxon>
        <taxon>Arthropoda</taxon>
        <taxon>Hexapoda</taxon>
        <taxon>Insecta</taxon>
        <taxon>Pterygota</taxon>
        <taxon>Neoptera</taxon>
        <taxon>Endopterygota</taxon>
        <taxon>Diptera</taxon>
        <taxon>Nematocera</taxon>
        <taxon>Culicoidea</taxon>
        <taxon>Culicidae</taxon>
        <taxon>Anophelinae</taxon>
        <taxon>Anopheles</taxon>
    </lineage>
</organism>
<feature type="transmembrane region" description="Helical" evidence="1">
    <location>
        <begin position="24"/>
        <end position="42"/>
    </location>
</feature>
<name>A0A2M4D4E9_ANODA</name>
<evidence type="ECO:0000313" key="2">
    <source>
        <dbReference type="EMBL" id="MBW72409.1"/>
    </source>
</evidence>
<keyword evidence="1" id="KW-1133">Transmembrane helix</keyword>
<dbReference type="EMBL" id="GGFL01008231">
    <property type="protein sequence ID" value="MBW72409.1"/>
    <property type="molecule type" value="Transcribed_RNA"/>
</dbReference>
<keyword evidence="1" id="KW-0812">Transmembrane</keyword>
<proteinExistence type="predicted"/>
<sequence length="95" mass="10984">MLAHTTTTIGLLLCLLLRQQQSDYYVAMFFFSLFSLLLLVLLSRARNYPLPLGWVKVPRSWCRRPWWSLSVGMLRNIGQANRSAEGTERKGGRVR</sequence>
<dbReference type="AlphaFoldDB" id="A0A2M4D4E9"/>
<protein>
    <submittedName>
        <fullName evidence="2">Uncharacterized protein</fullName>
    </submittedName>
</protein>
<keyword evidence="1" id="KW-0472">Membrane</keyword>